<sequence>MVELRKIDEVRWELPKGYKPGMRVPGLIFATEKLVKGIEARALDQLANVAMLPGIYKYSIAMPDIHEGYGFPIGGVAAFDAHEGIVSPGGVGYDINCGVRLIRTDLSEKEVRPKLKQLVDALFENVPSGLGSSGKVRLSPGQLDDVIVMGAKWAVEQGYGWERDLEHCEEGGMMEGADPGVVSRKAKERGLPQLGSLGSGNHFLEVQVVDRIYDEGAARVMGIEHEGQVVAMVHTGSRGFGHQVADDFLNIMMSKISSLNFKLPDKELIFAYANSDIAEKYFKAMKGAANYAWANRQMITHWVREAFERVFGRSAEDLRMNLVYDVAHNIAKLEEHEVDGRRVEVYVHRKGATRSFPPGHPAIPQDYREVGQPVIIPGSQGTASYLMAGTERAMSESFGTTAHGAGRVMSREQAKRVYRGSQIVQMLAERGIIVKPASLAVAAEEAPGAYKDVDEVVNATHKAGIARLVARLVPIGVVKG</sequence>
<feature type="binding site" evidence="13">
    <location>
        <position position="384"/>
    </location>
    <ligand>
        <name>GMP</name>
        <dbReference type="ChEBI" id="CHEBI:58115"/>
    </ligand>
</feature>
<comment type="cofactor">
    <cofactor evidence="14 15">
        <name>Mn(2+)</name>
        <dbReference type="ChEBI" id="CHEBI:29035"/>
    </cofactor>
    <text evidence="14 15">Binds 2 manganese ions per subunit.</text>
</comment>
<dbReference type="InterPro" id="IPR036025">
    <property type="entry name" value="RtcB-like_sf"/>
</dbReference>
<evidence type="ECO:0000256" key="6">
    <source>
        <dbReference type="ARBA" id="ARBA00023134"/>
    </source>
</evidence>
<evidence type="ECO:0000256" key="12">
    <source>
        <dbReference type="PIRSR" id="PIRSR601233-1"/>
    </source>
</evidence>
<dbReference type="SUPFAM" id="SSF103365">
    <property type="entry name" value="Hypothetical protein PH1602"/>
    <property type="match status" value="1"/>
</dbReference>
<dbReference type="AlphaFoldDB" id="A0A3R9WYD5"/>
<name>A0A3R9WYD5_9CREN</name>
<feature type="binding site" evidence="14">
    <location>
        <position position="328"/>
    </location>
    <ligand>
        <name>Mn(2+)</name>
        <dbReference type="ChEBI" id="CHEBI:29035"/>
        <label>2</label>
    </ligand>
</feature>
<evidence type="ECO:0000256" key="14">
    <source>
        <dbReference type="PIRSR" id="PIRSR601233-3"/>
    </source>
</evidence>
<dbReference type="GO" id="GO:0005525">
    <property type="term" value="F:GTP binding"/>
    <property type="evidence" value="ECO:0007669"/>
    <property type="project" value="UniProtKB-KW"/>
</dbReference>
<evidence type="ECO:0000256" key="5">
    <source>
        <dbReference type="ARBA" id="ARBA00022741"/>
    </source>
</evidence>
<dbReference type="Gene3D" id="3.90.1860.10">
    <property type="entry name" value="tRNA-splicing ligase RtcB"/>
    <property type="match status" value="1"/>
</dbReference>
<keyword evidence="5 13" id="KW-0547">Nucleotide-binding</keyword>
<comment type="catalytic activity">
    <reaction evidence="11">
        <text>a 3'-end 2',3'-cyclophospho-ribonucleotide-RNA + a 5'-end dephospho-ribonucleoside-RNA + GTP + H2O = a ribonucleotidyl-ribonucleotide-RNA + GMP + diphosphate + H(+)</text>
        <dbReference type="Rhea" id="RHEA:68080"/>
        <dbReference type="Rhea" id="RHEA-COMP:10464"/>
        <dbReference type="Rhea" id="RHEA-COMP:13936"/>
        <dbReference type="Rhea" id="RHEA-COMP:17355"/>
        <dbReference type="ChEBI" id="CHEBI:15377"/>
        <dbReference type="ChEBI" id="CHEBI:15378"/>
        <dbReference type="ChEBI" id="CHEBI:33019"/>
        <dbReference type="ChEBI" id="CHEBI:37565"/>
        <dbReference type="ChEBI" id="CHEBI:58115"/>
        <dbReference type="ChEBI" id="CHEBI:83064"/>
        <dbReference type="ChEBI" id="CHEBI:138284"/>
        <dbReference type="ChEBI" id="CHEBI:173118"/>
        <dbReference type="EC" id="6.5.1.8"/>
    </reaction>
</comment>
<dbReference type="RefSeq" id="WP_125741746.1">
    <property type="nucleotide sequence ID" value="NZ_RCOR01000024.1"/>
</dbReference>
<dbReference type="EMBL" id="RCOR01000024">
    <property type="protein sequence ID" value="RSN68866.1"/>
    <property type="molecule type" value="Genomic_DNA"/>
</dbReference>
<feature type="binding site" evidence="14">
    <location>
        <position position="94"/>
    </location>
    <ligand>
        <name>Mn(2+)</name>
        <dbReference type="ChEBI" id="CHEBI:29035"/>
        <label>1</label>
    </ligand>
</feature>
<protein>
    <recommendedName>
        <fullName evidence="8 15">tRNA-splicing ligase RtcB</fullName>
        <ecNumber evidence="15">6.5.1.-</ecNumber>
    </recommendedName>
</protein>
<evidence type="ECO:0000256" key="2">
    <source>
        <dbReference type="ARBA" id="ARBA00011245"/>
    </source>
</evidence>
<evidence type="ECO:0000256" key="1">
    <source>
        <dbReference type="ARBA" id="ARBA00008071"/>
    </source>
</evidence>
<feature type="binding site" evidence="13">
    <location>
        <position position="479"/>
    </location>
    <ligand>
        <name>GMP</name>
        <dbReference type="ChEBI" id="CHEBI:58115"/>
    </ligand>
</feature>
<dbReference type="Pfam" id="PF01139">
    <property type="entry name" value="RtcB"/>
    <property type="match status" value="1"/>
</dbReference>
<dbReference type="GO" id="GO:0003972">
    <property type="term" value="F:RNA ligase (ATP) activity"/>
    <property type="evidence" value="ECO:0007669"/>
    <property type="project" value="TreeGrafter"/>
</dbReference>
<comment type="function">
    <text evidence="9">Essential for tRNA splicing and maturation. Acts by directly joining spliced tRNA halves to mature-sized tRNAs. Joins RNA with 2',3'-cyclic-phosphate or 3'-phosphate ends to RNA with 5'-hydroxy ends.</text>
</comment>
<organism evidence="16 17">
    <name type="scientific">Candidatus Korarchaeum cryptofilum</name>
    <dbReference type="NCBI Taxonomy" id="498846"/>
    <lineage>
        <taxon>Archaea</taxon>
        <taxon>Thermoproteota</taxon>
        <taxon>Candidatus Korarchaeia</taxon>
        <taxon>Candidatus Korarchaeales</taxon>
        <taxon>Candidatus Korarchaeaceae</taxon>
        <taxon>Candidatus Korarchaeum</taxon>
    </lineage>
</organism>
<reference evidence="16 17" key="1">
    <citation type="submission" date="2018-10" db="EMBL/GenBank/DDBJ databases">
        <title>Co-occurring genomic capacity for anaerobic methane metabolism and dissimilatory sulfite reduction discovered in the Korarchaeota.</title>
        <authorList>
            <person name="Mckay L.J."/>
            <person name="Dlakic M."/>
            <person name="Fields M.W."/>
            <person name="Delmont T.O."/>
            <person name="Eren A.M."/>
            <person name="Jay Z.J."/>
            <person name="Klingelsmith K.B."/>
            <person name="Rusch D.B."/>
            <person name="Inskeep W.P."/>
        </authorList>
    </citation>
    <scope>NUCLEOTIDE SEQUENCE [LARGE SCALE GENOMIC DNA]</scope>
    <source>
        <strain evidence="16 17">WS</strain>
    </source>
</reference>
<feature type="binding site" evidence="14">
    <location>
        <position position="202"/>
    </location>
    <ligand>
        <name>Mn(2+)</name>
        <dbReference type="ChEBI" id="CHEBI:29035"/>
        <label>1</label>
    </ligand>
</feature>
<keyword evidence="3 15" id="KW-0436">Ligase</keyword>
<evidence type="ECO:0000256" key="7">
    <source>
        <dbReference type="ARBA" id="ARBA00023211"/>
    </source>
</evidence>
<dbReference type="PROSITE" id="PS01288">
    <property type="entry name" value="UPF0027"/>
    <property type="match status" value="1"/>
</dbReference>
<comment type="catalytic activity">
    <reaction evidence="10">
        <text>a 3'-end 3'-phospho-ribonucleotide-RNA + a 5'-end dephospho-ribonucleoside-RNA + GTP = a ribonucleotidyl-ribonucleotide-RNA + GMP + diphosphate</text>
        <dbReference type="Rhea" id="RHEA:68076"/>
        <dbReference type="Rhea" id="RHEA-COMP:10463"/>
        <dbReference type="Rhea" id="RHEA-COMP:13936"/>
        <dbReference type="Rhea" id="RHEA-COMP:17355"/>
        <dbReference type="ChEBI" id="CHEBI:33019"/>
        <dbReference type="ChEBI" id="CHEBI:37565"/>
        <dbReference type="ChEBI" id="CHEBI:58115"/>
        <dbReference type="ChEBI" id="CHEBI:83062"/>
        <dbReference type="ChEBI" id="CHEBI:138284"/>
        <dbReference type="ChEBI" id="CHEBI:173118"/>
        <dbReference type="EC" id="6.5.1.8"/>
    </reaction>
</comment>
<keyword evidence="6 13" id="KW-0342">GTP-binding</keyword>
<evidence type="ECO:0000256" key="11">
    <source>
        <dbReference type="ARBA" id="ARBA00049514"/>
    </source>
</evidence>
<dbReference type="GO" id="GO:0046872">
    <property type="term" value="F:metal ion binding"/>
    <property type="evidence" value="ECO:0007669"/>
    <property type="project" value="UniProtKB-UniRule"/>
</dbReference>
<evidence type="ECO:0000256" key="10">
    <source>
        <dbReference type="ARBA" id="ARBA00047746"/>
    </source>
</evidence>
<comment type="subunit">
    <text evidence="2 15">Monomer.</text>
</comment>
<feature type="binding site" evidence="14">
    <location>
        <position position="234"/>
    </location>
    <ligand>
        <name>Mn(2+)</name>
        <dbReference type="ChEBI" id="CHEBI:29035"/>
        <label>2</label>
    </ligand>
</feature>
<keyword evidence="4 14" id="KW-0479">Metal-binding</keyword>
<evidence type="ECO:0000256" key="3">
    <source>
        <dbReference type="ARBA" id="ARBA00022598"/>
    </source>
</evidence>
<dbReference type="GO" id="GO:0006388">
    <property type="term" value="P:tRNA splicing, via endonucleolytic cleavage and ligation"/>
    <property type="evidence" value="ECO:0007669"/>
    <property type="project" value="UniProtKB-ARBA"/>
</dbReference>
<evidence type="ECO:0000256" key="8">
    <source>
        <dbReference type="ARBA" id="ARBA00033766"/>
    </source>
</evidence>
<dbReference type="GO" id="GO:0170057">
    <property type="term" value="F:RNA ligase (GTP) activity"/>
    <property type="evidence" value="ECO:0007669"/>
    <property type="project" value="UniProtKB-EC"/>
</dbReference>
<comment type="caution">
    <text evidence="16">The sequence shown here is derived from an EMBL/GenBank/DDBJ whole genome shotgun (WGS) entry which is preliminary data.</text>
</comment>
<feature type="binding site" evidence="13">
    <location>
        <begin position="403"/>
        <end position="406"/>
    </location>
    <ligand>
        <name>GMP</name>
        <dbReference type="ChEBI" id="CHEBI:58115"/>
    </ligand>
</feature>
<comment type="similarity">
    <text evidence="1 15">Belongs to the RtcB family.</text>
</comment>
<evidence type="ECO:0000313" key="17">
    <source>
        <dbReference type="Proteomes" id="UP000278149"/>
    </source>
</evidence>
<feature type="binding site" evidence="13">
    <location>
        <begin position="328"/>
        <end position="329"/>
    </location>
    <ligand>
        <name>GMP</name>
        <dbReference type="ChEBI" id="CHEBI:58115"/>
    </ligand>
</feature>
<evidence type="ECO:0000256" key="13">
    <source>
        <dbReference type="PIRSR" id="PIRSR601233-2"/>
    </source>
</evidence>
<proteinExistence type="inferred from homology"/>
<accession>A0A3R9WYD5</accession>
<dbReference type="EC" id="6.5.1.-" evidence="15"/>
<evidence type="ECO:0000256" key="4">
    <source>
        <dbReference type="ARBA" id="ARBA00022723"/>
    </source>
</evidence>
<dbReference type="PANTHER" id="PTHR11118">
    <property type="entry name" value="RNA-SPLICING LIGASE RTCB HOMOLOG"/>
    <property type="match status" value="1"/>
</dbReference>
<dbReference type="PANTHER" id="PTHR11118:SF1">
    <property type="entry name" value="RNA-SPLICING LIGASE RTCB HOMOLOG"/>
    <property type="match status" value="1"/>
</dbReference>
<evidence type="ECO:0000313" key="16">
    <source>
        <dbReference type="EMBL" id="RSN68866.1"/>
    </source>
</evidence>
<dbReference type="InterPro" id="IPR001233">
    <property type="entry name" value="RtcB"/>
</dbReference>
<feature type="binding site" evidence="13">
    <location>
        <begin position="201"/>
        <end position="205"/>
    </location>
    <ligand>
        <name>GMP</name>
        <dbReference type="ChEBI" id="CHEBI:58115"/>
    </ligand>
</feature>
<dbReference type="FunFam" id="3.90.1860.10:FF:000001">
    <property type="entry name" value="tRNA-splicing ligase RtcB homolog"/>
    <property type="match status" value="1"/>
</dbReference>
<evidence type="ECO:0000256" key="15">
    <source>
        <dbReference type="RuleBase" id="RU371113"/>
    </source>
</evidence>
<evidence type="ECO:0000256" key="9">
    <source>
        <dbReference type="ARBA" id="ARBA00045316"/>
    </source>
</evidence>
<dbReference type="Proteomes" id="UP000278149">
    <property type="component" value="Unassembled WGS sequence"/>
</dbReference>
<keyword evidence="7 14" id="KW-0464">Manganese</keyword>
<feature type="active site" description="GMP-histidine intermediate" evidence="12">
    <location>
        <position position="403"/>
    </location>
</feature>
<gene>
    <name evidence="15" type="primary">rtcB</name>
    <name evidence="16" type="ORF">D9Q81_05095</name>
</gene>